<dbReference type="EMBL" id="LJAM02000500">
    <property type="protein sequence ID" value="RAP70003.1"/>
    <property type="molecule type" value="Genomic_DNA"/>
</dbReference>
<proteinExistence type="predicted"/>
<evidence type="ECO:0000256" key="1">
    <source>
        <dbReference type="SAM" id="MobiDB-lite"/>
    </source>
</evidence>
<name>A0A328TKS4_9GAMM</name>
<gene>
    <name evidence="2" type="ORF">ACZ87_03200</name>
</gene>
<organism evidence="2 3">
    <name type="scientific">Candidatus Erwinia dacicola</name>
    <dbReference type="NCBI Taxonomy" id="252393"/>
    <lineage>
        <taxon>Bacteria</taxon>
        <taxon>Pseudomonadati</taxon>
        <taxon>Pseudomonadota</taxon>
        <taxon>Gammaproteobacteria</taxon>
        <taxon>Enterobacterales</taxon>
        <taxon>Erwiniaceae</taxon>
        <taxon>Erwinia</taxon>
    </lineage>
</organism>
<feature type="non-terminal residue" evidence="2">
    <location>
        <position position="1"/>
    </location>
</feature>
<sequence length="44" mass="4879">IHGLALSEEAIQSPNHEHTLNTRGRKSLGYRSPNKVFLTHLLAA</sequence>
<keyword evidence="3" id="KW-1185">Reference proteome</keyword>
<protein>
    <submittedName>
        <fullName evidence="2">Uncharacterized protein</fullName>
    </submittedName>
</protein>
<dbReference type="AlphaFoldDB" id="A0A328TKS4"/>
<evidence type="ECO:0000313" key="3">
    <source>
        <dbReference type="Proteomes" id="UP000244334"/>
    </source>
</evidence>
<evidence type="ECO:0000313" key="2">
    <source>
        <dbReference type="EMBL" id="RAP70003.1"/>
    </source>
</evidence>
<feature type="region of interest" description="Disordered" evidence="1">
    <location>
        <begin position="1"/>
        <end position="29"/>
    </location>
</feature>
<accession>A0A328TKS4</accession>
<reference evidence="2" key="1">
    <citation type="submission" date="2018-04" db="EMBL/GenBank/DDBJ databases">
        <title>Genomes of the Obligate Erwinia dacicola and Facultative Enterobacter sp. OLF Endosymbionts of the Olive Fruit fly, Bactrocera oleae.</title>
        <authorList>
            <person name="Estes A.M."/>
            <person name="Hearn D.J."/>
            <person name="Agarwal S."/>
            <person name="Pierson E.A."/>
            <person name="Dunning-Hotopp J.C."/>
        </authorList>
    </citation>
    <scope>NUCLEOTIDE SEQUENCE [LARGE SCALE GENOMIC DNA]</scope>
    <source>
        <strain evidence="2">Oroville</strain>
    </source>
</reference>
<comment type="caution">
    <text evidence="2">The sequence shown here is derived from an EMBL/GenBank/DDBJ whole genome shotgun (WGS) entry which is preliminary data.</text>
</comment>
<dbReference type="Proteomes" id="UP000244334">
    <property type="component" value="Unassembled WGS sequence"/>
</dbReference>